<feature type="region of interest" description="Disordered" evidence="1">
    <location>
        <begin position="684"/>
        <end position="744"/>
    </location>
</feature>
<accession>A0ABR2YT33</accession>
<protein>
    <recommendedName>
        <fullName evidence="4">G domain-containing protein</fullName>
    </recommendedName>
</protein>
<dbReference type="EMBL" id="JALJOT010000005">
    <property type="protein sequence ID" value="KAK9914978.1"/>
    <property type="molecule type" value="Genomic_DNA"/>
</dbReference>
<comment type="caution">
    <text evidence="2">The sequence shown here is derived from an EMBL/GenBank/DDBJ whole genome shotgun (WGS) entry which is preliminary data.</text>
</comment>
<dbReference type="InterPro" id="IPR027417">
    <property type="entry name" value="P-loop_NTPase"/>
</dbReference>
<gene>
    <name evidence="2" type="ORF">WJX75_003303</name>
</gene>
<feature type="region of interest" description="Disordered" evidence="1">
    <location>
        <begin position="303"/>
        <end position="324"/>
    </location>
</feature>
<evidence type="ECO:0000256" key="1">
    <source>
        <dbReference type="SAM" id="MobiDB-lite"/>
    </source>
</evidence>
<evidence type="ECO:0008006" key="4">
    <source>
        <dbReference type="Google" id="ProtNLM"/>
    </source>
</evidence>
<name>A0ABR2YT33_9CHLO</name>
<proteinExistence type="predicted"/>
<feature type="compositionally biased region" description="Basic and acidic residues" evidence="1">
    <location>
        <begin position="692"/>
        <end position="728"/>
    </location>
</feature>
<sequence>MSVLRPGLVGYLKPDAAGPACNPDAMLNRVNKFFQAKTGSDERAQRAASLLTEFFEEGFAGKVVDKRRRLRAWHRDFGSHVTAEYERDAHLQLVLGIPGLGKSTLINNLGPLVLDRLDREPEWLRERTGFRECLRSSLEADIPYTFVLDLKVHVDEAWGRENYMLDQLCLAPSRTLALLLLLALALRSKKQISDLLDLVQQLPEELLAIIRPEHVVRWIHDNIPRSKQQTDSFVIFALDEASSLRQQARRHVRGALARVVHTKKLLPMEACLTVIAASTRWGRTGGRVDRSLVSGTTGLQQIGSSARSDVGSKARAAGASGGSNLQQTFDQAQRTPMAHPAVPEGQLQDMPSAAVPGVEGDCDDESTDLALQMTPSGTTSVQSVYLGILSRDNRQKLFLGALEMLGLEAEELPTHEPDTFFKGALNSGLRFHEDQPHRLKEVYDKLGVFEHQEVVPELSKGQMRPLTFSQLQAYGLLSLQPVSGEGTMYRVTMSAASLDGYLTSVDGGSLTTIYRNLQALLCEFGTNNYASKEVLDLQSWLLLLETARALSGPSQSMAGQTTIREILCLPETVTGRAFDLELRLDDLDLTPRGQSKKAAATSRKPPADRGMELIIEEHAKMFGKGTESAFLLLVSDQDLPAHHGLDNVAVLSNGKHQLYSPAVRLLRLLEDVQLVCLGGKVLSSPGESVKQQTRERNADSKEVKRETQAAKKRASRAEDKVKPSEKGSTKRKRKSDTGGTMSARPLRIPSDVIKQIFYAASFNFLLVVI</sequence>
<reference evidence="2 3" key="1">
    <citation type="journal article" date="2024" name="Nat. Commun.">
        <title>Phylogenomics reveals the evolutionary origins of lichenization in chlorophyte algae.</title>
        <authorList>
            <person name="Puginier C."/>
            <person name="Libourel C."/>
            <person name="Otte J."/>
            <person name="Skaloud P."/>
            <person name="Haon M."/>
            <person name="Grisel S."/>
            <person name="Petersen M."/>
            <person name="Berrin J.G."/>
            <person name="Delaux P.M."/>
            <person name="Dal Grande F."/>
            <person name="Keller J."/>
        </authorList>
    </citation>
    <scope>NUCLEOTIDE SEQUENCE [LARGE SCALE GENOMIC DNA]</scope>
    <source>
        <strain evidence="2 3">SAG 216-7</strain>
    </source>
</reference>
<dbReference type="SUPFAM" id="SSF52540">
    <property type="entry name" value="P-loop containing nucleoside triphosphate hydrolases"/>
    <property type="match status" value="1"/>
</dbReference>
<keyword evidence="3" id="KW-1185">Reference proteome</keyword>
<organism evidence="2 3">
    <name type="scientific">Coccomyxa subellipsoidea</name>
    <dbReference type="NCBI Taxonomy" id="248742"/>
    <lineage>
        <taxon>Eukaryota</taxon>
        <taxon>Viridiplantae</taxon>
        <taxon>Chlorophyta</taxon>
        <taxon>core chlorophytes</taxon>
        <taxon>Trebouxiophyceae</taxon>
        <taxon>Trebouxiophyceae incertae sedis</taxon>
        <taxon>Coccomyxaceae</taxon>
        <taxon>Coccomyxa</taxon>
    </lineage>
</organism>
<dbReference type="Proteomes" id="UP001491310">
    <property type="component" value="Unassembled WGS sequence"/>
</dbReference>
<evidence type="ECO:0000313" key="2">
    <source>
        <dbReference type="EMBL" id="KAK9914978.1"/>
    </source>
</evidence>
<evidence type="ECO:0000313" key="3">
    <source>
        <dbReference type="Proteomes" id="UP001491310"/>
    </source>
</evidence>